<proteinExistence type="predicted"/>
<dbReference type="RefSeq" id="WP_385938589.1">
    <property type="nucleotide sequence ID" value="NZ_JBHSOZ010000003.1"/>
</dbReference>
<dbReference type="Pfam" id="PF11181">
    <property type="entry name" value="YflT"/>
    <property type="match status" value="1"/>
</dbReference>
<dbReference type="EMBL" id="JBHSOZ010000003">
    <property type="protein sequence ID" value="MFC5711812.1"/>
    <property type="molecule type" value="Genomic_DNA"/>
</dbReference>
<dbReference type="InterPro" id="IPR025889">
    <property type="entry name" value="GSP17M-like_dom"/>
</dbReference>
<protein>
    <submittedName>
        <fullName evidence="2">General stress protein</fullName>
    </submittedName>
</protein>
<sequence>MSTHTLLRTDEEVMEKVESLKSQGINENNIYVLSHDKQHTNQLADETDANTVGTTETGLDTTVKNLFRKKGDELRAKMQEMGIDEAEANELEEELDEGKILVVVKDEGPDANL</sequence>
<name>A0ABW0YK76_9BACI</name>
<organism evidence="2 3">
    <name type="scientific">Thalassorhabdus alkalitolerans</name>
    <dbReference type="NCBI Taxonomy" id="2282697"/>
    <lineage>
        <taxon>Bacteria</taxon>
        <taxon>Bacillati</taxon>
        <taxon>Bacillota</taxon>
        <taxon>Bacilli</taxon>
        <taxon>Bacillales</taxon>
        <taxon>Bacillaceae</taxon>
        <taxon>Thalassorhabdus</taxon>
    </lineage>
</organism>
<evidence type="ECO:0000259" key="1">
    <source>
        <dbReference type="Pfam" id="PF11181"/>
    </source>
</evidence>
<gene>
    <name evidence="2" type="ORF">ACFPU1_03375</name>
</gene>
<reference evidence="3" key="1">
    <citation type="journal article" date="2019" name="Int. J. Syst. Evol. Microbiol.">
        <title>The Global Catalogue of Microorganisms (GCM) 10K type strain sequencing project: providing services to taxonomists for standard genome sequencing and annotation.</title>
        <authorList>
            <consortium name="The Broad Institute Genomics Platform"/>
            <consortium name="The Broad Institute Genome Sequencing Center for Infectious Disease"/>
            <person name="Wu L."/>
            <person name="Ma J."/>
        </authorList>
    </citation>
    <scope>NUCLEOTIDE SEQUENCE [LARGE SCALE GENOMIC DNA]</scope>
    <source>
        <strain evidence="3">CECT 7184</strain>
    </source>
</reference>
<keyword evidence="3" id="KW-1185">Reference proteome</keyword>
<feature type="domain" description="General stress protein 17M-like" evidence="1">
    <location>
        <begin position="8"/>
        <end position="98"/>
    </location>
</feature>
<accession>A0ABW0YK76</accession>
<comment type="caution">
    <text evidence="2">The sequence shown here is derived from an EMBL/GenBank/DDBJ whole genome shotgun (WGS) entry which is preliminary data.</text>
</comment>
<evidence type="ECO:0000313" key="3">
    <source>
        <dbReference type="Proteomes" id="UP001596142"/>
    </source>
</evidence>
<evidence type="ECO:0000313" key="2">
    <source>
        <dbReference type="EMBL" id="MFC5711812.1"/>
    </source>
</evidence>
<dbReference type="Proteomes" id="UP001596142">
    <property type="component" value="Unassembled WGS sequence"/>
</dbReference>